<dbReference type="STRING" id="62708.A0A420HLL7"/>
<dbReference type="InterPro" id="IPR045166">
    <property type="entry name" value="Spp2-like"/>
</dbReference>
<keyword evidence="4" id="KW-0508">mRNA splicing</keyword>
<feature type="region of interest" description="Disordered" evidence="5">
    <location>
        <begin position="152"/>
        <end position="193"/>
    </location>
</feature>
<dbReference type="EMBL" id="MCBQ01018300">
    <property type="protein sequence ID" value="RKF58310.1"/>
    <property type="molecule type" value="Genomic_DNA"/>
</dbReference>
<evidence type="ECO:0000256" key="2">
    <source>
        <dbReference type="ARBA" id="ARBA00008576"/>
    </source>
</evidence>
<gene>
    <name evidence="7" type="ORF">GcM3_182006</name>
</gene>
<dbReference type="Proteomes" id="UP000283383">
    <property type="component" value="Unassembled WGS sequence"/>
</dbReference>
<reference evidence="7 8" key="1">
    <citation type="journal article" date="2018" name="BMC Genomics">
        <title>Comparative genome analyses reveal sequence features reflecting distinct modes of host-adaptation between dicot and monocot powdery mildew.</title>
        <authorList>
            <person name="Wu Y."/>
            <person name="Ma X."/>
            <person name="Pan Z."/>
            <person name="Kale S.D."/>
            <person name="Song Y."/>
            <person name="King H."/>
            <person name="Zhang Q."/>
            <person name="Presley C."/>
            <person name="Deng X."/>
            <person name="Wei C.I."/>
            <person name="Xiao S."/>
        </authorList>
    </citation>
    <scope>NUCLEOTIDE SEQUENCE [LARGE SCALE GENOMIC DNA]</scope>
    <source>
        <strain evidence="7">UMSG3</strain>
    </source>
</reference>
<keyword evidence="3 4" id="KW-0539">Nucleus</keyword>
<evidence type="ECO:0000256" key="3">
    <source>
        <dbReference type="ARBA" id="ARBA00023242"/>
    </source>
</evidence>
<comment type="function">
    <text evidence="4">Involved in spliceosome maturation and the first step of pre-mRNA splicing.</text>
</comment>
<evidence type="ECO:0000256" key="1">
    <source>
        <dbReference type="ARBA" id="ARBA00004123"/>
    </source>
</evidence>
<evidence type="ECO:0000313" key="7">
    <source>
        <dbReference type="EMBL" id="RKF58310.1"/>
    </source>
</evidence>
<dbReference type="GO" id="GO:0000398">
    <property type="term" value="P:mRNA splicing, via spliceosome"/>
    <property type="evidence" value="ECO:0007669"/>
    <property type="project" value="UniProtKB-UniRule"/>
</dbReference>
<feature type="compositionally biased region" description="Low complexity" evidence="5">
    <location>
        <begin position="167"/>
        <end position="178"/>
    </location>
</feature>
<evidence type="ECO:0000259" key="6">
    <source>
        <dbReference type="Pfam" id="PF12656"/>
    </source>
</evidence>
<dbReference type="PANTHER" id="PTHR15818:SF2">
    <property type="entry name" value="G-PATCH DOMAIN AND KOW MOTIFS-CONTAINING PROTEIN"/>
    <property type="match status" value="1"/>
</dbReference>
<feature type="domain" description="Spp2/MOS2 G-patch" evidence="6">
    <location>
        <begin position="242"/>
        <end position="293"/>
    </location>
</feature>
<keyword evidence="8" id="KW-1185">Reference proteome</keyword>
<accession>A0A420HLL7</accession>
<protein>
    <recommendedName>
        <fullName evidence="4">Pre-mRNA-splicing factor</fullName>
    </recommendedName>
</protein>
<dbReference type="GO" id="GO:0005681">
    <property type="term" value="C:spliceosomal complex"/>
    <property type="evidence" value="ECO:0007669"/>
    <property type="project" value="UniProtKB-UniRule"/>
</dbReference>
<dbReference type="AlphaFoldDB" id="A0A420HLL7"/>
<sequence length="323" mass="35656">MSVSKDLPALEGSKSKKVVIGFSLSSKNSKSKSAKLKPPTSLGHQSRISVVDDEEDNNEINSGETHEFEAVTGFGEDGAIKEDNSKGPLVIERLKNKDWKSELRAKRRQKELLDSISLSAKERKSFGEKDKEHVSGGDVDLANAKENEIRWGLSLPKNSEKGEKTPSKSAEINEINSNEIKEEGAYSERKPQTLDEEALQALLSQEKEVESSNLVITANQSSLPPEHFSEHDAFKRAIAAAPEPSTLEDYERIPVEEFGAALLRGMGWNGEKVGHVKETKRRQNLLGLGAKELKEAEMLGAWVNKSDTKRLKSGYKNTASKSK</sequence>
<dbReference type="InterPro" id="IPR026822">
    <property type="entry name" value="Spp2/MOS2_G-patch"/>
</dbReference>
<evidence type="ECO:0000313" key="8">
    <source>
        <dbReference type="Proteomes" id="UP000283383"/>
    </source>
</evidence>
<feature type="compositionally biased region" description="Basic and acidic residues" evidence="5">
    <location>
        <begin position="179"/>
        <end position="193"/>
    </location>
</feature>
<feature type="region of interest" description="Disordered" evidence="5">
    <location>
        <begin position="26"/>
        <end position="83"/>
    </location>
</feature>
<dbReference type="PANTHER" id="PTHR15818">
    <property type="entry name" value="G PATCH AND KOW-CONTAINING"/>
    <property type="match status" value="1"/>
</dbReference>
<keyword evidence="4" id="KW-0507">mRNA processing</keyword>
<dbReference type="Pfam" id="PF12656">
    <property type="entry name" value="G-patch_2"/>
    <property type="match status" value="1"/>
</dbReference>
<comment type="caution">
    <text evidence="7">The sequence shown here is derived from an EMBL/GenBank/DDBJ whole genome shotgun (WGS) entry which is preliminary data.</text>
</comment>
<proteinExistence type="inferred from homology"/>
<comment type="similarity">
    <text evidence="2 4">Belongs to the SPP2 family.</text>
</comment>
<name>A0A420HLL7_9PEZI</name>
<evidence type="ECO:0000256" key="5">
    <source>
        <dbReference type="SAM" id="MobiDB-lite"/>
    </source>
</evidence>
<evidence type="ECO:0000256" key="4">
    <source>
        <dbReference type="RuleBase" id="RU369096"/>
    </source>
</evidence>
<comment type="subcellular location">
    <subcellularLocation>
        <location evidence="1 4">Nucleus</location>
    </subcellularLocation>
</comment>
<organism evidence="7 8">
    <name type="scientific">Golovinomyces cichoracearum</name>
    <dbReference type="NCBI Taxonomy" id="62708"/>
    <lineage>
        <taxon>Eukaryota</taxon>
        <taxon>Fungi</taxon>
        <taxon>Dikarya</taxon>
        <taxon>Ascomycota</taxon>
        <taxon>Pezizomycotina</taxon>
        <taxon>Leotiomycetes</taxon>
        <taxon>Erysiphales</taxon>
        <taxon>Erysiphaceae</taxon>
        <taxon>Golovinomyces</taxon>
    </lineage>
</organism>
<keyword evidence="4" id="KW-0747">Spliceosome</keyword>